<evidence type="ECO:0000256" key="1">
    <source>
        <dbReference type="SAM" id="Phobius"/>
    </source>
</evidence>
<dbReference type="Proteomes" id="UP000678679">
    <property type="component" value="Chromosome 2"/>
</dbReference>
<keyword evidence="3" id="KW-1185">Reference proteome</keyword>
<keyword evidence="1" id="KW-0812">Transmembrane</keyword>
<sequence length="130" mass="14658">MMNKLNISVTFFLASIVFLQTIYGPLVYMDFKMRQDFYANVLCLNKNRTDLPQVCGGRCQLKSKLAEATTETSSSEKENSLKEVVSEPLLLSIFMFSDKGTMDNIHQLPLLVDETVDGDFIASIFHPPIV</sequence>
<evidence type="ECO:0000313" key="2">
    <source>
        <dbReference type="EMBL" id="QWG04124.1"/>
    </source>
</evidence>
<dbReference type="RefSeq" id="WP_169663616.1">
    <property type="nucleotide sequence ID" value="NZ_CP076133.1"/>
</dbReference>
<keyword evidence="1" id="KW-1133">Transmembrane helix</keyword>
<protein>
    <submittedName>
        <fullName evidence="2">Uncharacterized protein</fullName>
    </submittedName>
</protein>
<keyword evidence="1" id="KW-0472">Membrane</keyword>
<gene>
    <name evidence="2" type="ORF">KMW28_24860</name>
</gene>
<accession>A0AAX1N977</accession>
<dbReference type="KEGG" id="fya:KMW28_24860"/>
<organism evidence="2 3">
    <name type="scientific">Flammeovirga yaeyamensis</name>
    <dbReference type="NCBI Taxonomy" id="367791"/>
    <lineage>
        <taxon>Bacteria</taxon>
        <taxon>Pseudomonadati</taxon>
        <taxon>Bacteroidota</taxon>
        <taxon>Cytophagia</taxon>
        <taxon>Cytophagales</taxon>
        <taxon>Flammeovirgaceae</taxon>
        <taxon>Flammeovirga</taxon>
    </lineage>
</organism>
<dbReference type="AlphaFoldDB" id="A0AAX1N977"/>
<proteinExistence type="predicted"/>
<evidence type="ECO:0000313" key="3">
    <source>
        <dbReference type="Proteomes" id="UP000678679"/>
    </source>
</evidence>
<name>A0AAX1N977_9BACT</name>
<feature type="transmembrane region" description="Helical" evidence="1">
    <location>
        <begin position="6"/>
        <end position="28"/>
    </location>
</feature>
<reference evidence="2 3" key="1">
    <citation type="submission" date="2021-05" db="EMBL/GenBank/DDBJ databases">
        <title>Comparative genomic studies on the polysaccharide-degrading batcterial strains of the Flammeovirga genus.</title>
        <authorList>
            <person name="Zewei F."/>
            <person name="Zheng Z."/>
            <person name="Yu L."/>
            <person name="Ruyue G."/>
            <person name="Yanhong M."/>
            <person name="Yuanyuan C."/>
            <person name="Jingyan G."/>
            <person name="Wenjun H."/>
        </authorList>
    </citation>
    <scope>NUCLEOTIDE SEQUENCE [LARGE SCALE GENOMIC DNA]</scope>
    <source>
        <strain evidence="2 3">NBRC:100898</strain>
    </source>
</reference>
<dbReference type="EMBL" id="CP076133">
    <property type="protein sequence ID" value="QWG04124.1"/>
    <property type="molecule type" value="Genomic_DNA"/>
</dbReference>